<gene>
    <name evidence="2" type="ORF">GOBAR_AA04697</name>
</gene>
<name>A0A2P5YJY7_GOSBA</name>
<sequence length="123" mass="13737">MTLSISEVRAAIGNQTDFKHFDDYTRRDDVLPTTSIDEGTSNKIDVGESENNEGTESDADPIQEVFKLHGNPELDKLELKELLHQNLSELERGFSLGPIKMKIMVLVCSLNEVEEKNHGSSCC</sequence>
<accession>A0A2P5YJY7</accession>
<dbReference type="AlphaFoldDB" id="A0A2P5YJY7"/>
<feature type="region of interest" description="Disordered" evidence="1">
    <location>
        <begin position="29"/>
        <end position="60"/>
    </location>
</feature>
<dbReference type="Proteomes" id="UP000239757">
    <property type="component" value="Unassembled WGS sequence"/>
</dbReference>
<dbReference type="EMBL" id="KZ663090">
    <property type="protein sequence ID" value="PPS15885.1"/>
    <property type="molecule type" value="Genomic_DNA"/>
</dbReference>
<dbReference type="OrthoDB" id="10563273at2759"/>
<feature type="compositionally biased region" description="Polar residues" evidence="1">
    <location>
        <begin position="32"/>
        <end position="43"/>
    </location>
</feature>
<evidence type="ECO:0000313" key="3">
    <source>
        <dbReference type="Proteomes" id="UP000239757"/>
    </source>
</evidence>
<proteinExistence type="predicted"/>
<organism evidence="2 3">
    <name type="scientific">Gossypium barbadense</name>
    <name type="common">Sea Island cotton</name>
    <name type="synonym">Hibiscus barbadensis</name>
    <dbReference type="NCBI Taxonomy" id="3634"/>
    <lineage>
        <taxon>Eukaryota</taxon>
        <taxon>Viridiplantae</taxon>
        <taxon>Streptophyta</taxon>
        <taxon>Embryophyta</taxon>
        <taxon>Tracheophyta</taxon>
        <taxon>Spermatophyta</taxon>
        <taxon>Magnoliopsida</taxon>
        <taxon>eudicotyledons</taxon>
        <taxon>Gunneridae</taxon>
        <taxon>Pentapetalae</taxon>
        <taxon>rosids</taxon>
        <taxon>malvids</taxon>
        <taxon>Malvales</taxon>
        <taxon>Malvaceae</taxon>
        <taxon>Malvoideae</taxon>
        <taxon>Gossypium</taxon>
    </lineage>
</organism>
<evidence type="ECO:0000256" key="1">
    <source>
        <dbReference type="SAM" id="MobiDB-lite"/>
    </source>
</evidence>
<feature type="compositionally biased region" description="Acidic residues" evidence="1">
    <location>
        <begin position="47"/>
        <end position="60"/>
    </location>
</feature>
<reference evidence="2 3" key="1">
    <citation type="submission" date="2015-01" db="EMBL/GenBank/DDBJ databases">
        <title>Genome of allotetraploid Gossypium barbadense reveals genomic plasticity and fiber elongation in cotton evolution.</title>
        <authorList>
            <person name="Chen X."/>
            <person name="Liu X."/>
            <person name="Zhao B."/>
            <person name="Zheng H."/>
            <person name="Hu Y."/>
            <person name="Lu G."/>
            <person name="Yang C."/>
            <person name="Chen J."/>
            <person name="Shan C."/>
            <person name="Zhang L."/>
            <person name="Zhou Y."/>
            <person name="Wang L."/>
            <person name="Guo W."/>
            <person name="Bai Y."/>
            <person name="Ruan J."/>
            <person name="Shangguan X."/>
            <person name="Mao Y."/>
            <person name="Jiang J."/>
            <person name="Zhu Y."/>
            <person name="Lei J."/>
            <person name="Kang H."/>
            <person name="Chen S."/>
            <person name="He X."/>
            <person name="Wang R."/>
            <person name="Wang Y."/>
            <person name="Chen J."/>
            <person name="Wang L."/>
            <person name="Yu S."/>
            <person name="Wang B."/>
            <person name="Wei J."/>
            <person name="Song S."/>
            <person name="Lu X."/>
            <person name="Gao Z."/>
            <person name="Gu W."/>
            <person name="Deng X."/>
            <person name="Ma D."/>
            <person name="Wang S."/>
            <person name="Liang W."/>
            <person name="Fang L."/>
            <person name="Cai C."/>
            <person name="Zhu X."/>
            <person name="Zhou B."/>
            <person name="Zhang Y."/>
            <person name="Chen Z."/>
            <person name="Xu S."/>
            <person name="Zhu R."/>
            <person name="Wang S."/>
            <person name="Zhang T."/>
            <person name="Zhao G."/>
        </authorList>
    </citation>
    <scope>NUCLEOTIDE SEQUENCE [LARGE SCALE GENOMIC DNA]</scope>
    <source>
        <strain evidence="3">cv. Xinhai21</strain>
        <tissue evidence="2">Leaf</tissue>
    </source>
</reference>
<evidence type="ECO:0000313" key="2">
    <source>
        <dbReference type="EMBL" id="PPS15885.1"/>
    </source>
</evidence>
<protein>
    <submittedName>
        <fullName evidence="2">Uncharacterized protein</fullName>
    </submittedName>
</protein>